<reference evidence="1 2" key="1">
    <citation type="submission" date="2018-06" db="EMBL/GenBank/DDBJ databases">
        <authorList>
            <consortium name="Pathogen Informatics"/>
            <person name="Doyle S."/>
        </authorList>
    </citation>
    <scope>NUCLEOTIDE SEQUENCE [LARGE SCALE GENOMIC DNA]</scope>
    <source>
        <strain evidence="1 2">NCTC12120</strain>
    </source>
</reference>
<organism evidence="1 2">
    <name type="scientific">Cedecea neteri</name>
    <dbReference type="NCBI Taxonomy" id="158822"/>
    <lineage>
        <taxon>Bacteria</taxon>
        <taxon>Pseudomonadati</taxon>
        <taxon>Pseudomonadota</taxon>
        <taxon>Gammaproteobacteria</taxon>
        <taxon>Enterobacterales</taxon>
        <taxon>Enterobacteriaceae</taxon>
        <taxon>Cedecea</taxon>
    </lineage>
</organism>
<sequence length="192" mass="21421">MNTFERTRLMPQLYRDVYTSTLYLPEADALPAHLVAEVLNFHSTDIVALEEKINAAQTDYPPEQERALKLLMRAIILANGALNNPAPFEAEKAQTVTQLVVEALQLSQNKNFLIAAVQILFRINEVNSAVFLISNNLSELENAQVALKNFTAYLPDGRGLQPGLRGDSAAYLQLRFDRRRSADAGDGDLRHL</sequence>
<dbReference type="Proteomes" id="UP000251197">
    <property type="component" value="Unassembled WGS sequence"/>
</dbReference>
<name>A0A2X3J4R9_9ENTR</name>
<evidence type="ECO:0000313" key="2">
    <source>
        <dbReference type="Proteomes" id="UP000251197"/>
    </source>
</evidence>
<accession>A0A2X3J4R9</accession>
<dbReference type="EMBL" id="UAVU01000006">
    <property type="protein sequence ID" value="SQC91011.1"/>
    <property type="molecule type" value="Genomic_DNA"/>
</dbReference>
<proteinExistence type="predicted"/>
<dbReference type="AlphaFoldDB" id="A0A2X3J4R9"/>
<evidence type="ECO:0000313" key="1">
    <source>
        <dbReference type="EMBL" id="SQC91011.1"/>
    </source>
</evidence>
<protein>
    <submittedName>
        <fullName evidence="1">Uncharacterized protein</fullName>
    </submittedName>
</protein>
<gene>
    <name evidence="1" type="ORF">NCTC12120_04160</name>
</gene>